<evidence type="ECO:0000313" key="1">
    <source>
        <dbReference type="EMBL" id="ANW95958.1"/>
    </source>
</evidence>
<accession>A0A1B1Y5E3</accession>
<sequence length="275" mass="32670">MTAQNYNIERKVSLSNKISETSGIIYINNEIVTFNDSGGKPELYTINPYNGKTNRTIWIKNAKNIDWESITQDKEHIYVGDTGNNDGNRTDLVIYKISKRDFYRKNTVNAERILYSYEDQFIFEKQRHSTNFDCEAITIYHNQLLLFTKNWGDYHTKVYKIPTRPGRYEAIKIHSLDIGCMLTSIAYNPENNQFVGTAYDREYQSYIIRVKNFYLREEKIIKTNLTPALNYANQFEAIAWKNKNQIYITREYLKQKVNKKRYKNKQKMFLITLMD</sequence>
<name>A0A1B1Y5E3_9FLAO</name>
<evidence type="ECO:0008006" key="3">
    <source>
        <dbReference type="Google" id="ProtNLM"/>
    </source>
</evidence>
<keyword evidence="2" id="KW-1185">Reference proteome</keyword>
<gene>
    <name evidence="1" type="ORF">AXE80_06545</name>
</gene>
<evidence type="ECO:0000313" key="2">
    <source>
        <dbReference type="Proteomes" id="UP000092967"/>
    </source>
</evidence>
<dbReference type="Proteomes" id="UP000092967">
    <property type="component" value="Chromosome"/>
</dbReference>
<proteinExistence type="predicted"/>
<dbReference type="SUPFAM" id="SSF69304">
    <property type="entry name" value="Tricorn protease N-terminal domain"/>
    <property type="match status" value="1"/>
</dbReference>
<dbReference type="EMBL" id="CP014224">
    <property type="protein sequence ID" value="ANW95958.1"/>
    <property type="molecule type" value="Genomic_DNA"/>
</dbReference>
<protein>
    <recommendedName>
        <fullName evidence="3">T9SS C-terminal target domain-containing protein</fullName>
    </recommendedName>
</protein>
<dbReference type="AlphaFoldDB" id="A0A1B1Y5E3"/>
<dbReference type="KEGG" id="wfu:AXE80_06545"/>
<dbReference type="STRING" id="1790137.AXE80_06545"/>
<organism evidence="1 2">
    <name type="scientific">Wenyingzhuangia fucanilytica</name>
    <dbReference type="NCBI Taxonomy" id="1790137"/>
    <lineage>
        <taxon>Bacteria</taxon>
        <taxon>Pseudomonadati</taxon>
        <taxon>Bacteroidota</taxon>
        <taxon>Flavobacteriia</taxon>
        <taxon>Flavobacteriales</taxon>
        <taxon>Flavobacteriaceae</taxon>
        <taxon>Wenyingzhuangia</taxon>
    </lineage>
</organism>
<reference evidence="1 2" key="1">
    <citation type="submission" date="2016-02" db="EMBL/GenBank/DDBJ databases">
        <authorList>
            <person name="Wen L."/>
            <person name="He K."/>
            <person name="Yang H."/>
        </authorList>
    </citation>
    <scope>NUCLEOTIDE SEQUENCE [LARGE SCALE GENOMIC DNA]</scope>
    <source>
        <strain evidence="1 2">CZ1127</strain>
    </source>
</reference>